<evidence type="ECO:0000256" key="2">
    <source>
        <dbReference type="ARBA" id="ARBA00022853"/>
    </source>
</evidence>
<evidence type="ECO:0000256" key="1">
    <source>
        <dbReference type="ARBA" id="ARBA00022491"/>
    </source>
</evidence>
<dbReference type="STRING" id="106549.A0A540NS00"/>
<keyword evidence="2" id="KW-0156">Chromatin regulator</keyword>
<keyword evidence="5" id="KW-1185">Reference proteome</keyword>
<dbReference type="Proteomes" id="UP000315295">
    <property type="component" value="Unassembled WGS sequence"/>
</dbReference>
<comment type="caution">
    <text evidence="4">The sequence shown here is derived from an EMBL/GenBank/DDBJ whole genome shotgun (WGS) entry which is preliminary data.</text>
</comment>
<sequence>MEIFKPGDVVLQCGADSLSGYRLGCFNLSIEVHAECVRYIKSFNVPLLLLGGGGYTIRDVALARCWCYETGVALGAEVEDKMPHHEYYEYFGPDYTLHVCPE</sequence>
<evidence type="ECO:0000313" key="4">
    <source>
        <dbReference type="EMBL" id="TQE13818.1"/>
    </source>
</evidence>
<evidence type="ECO:0000313" key="5">
    <source>
        <dbReference type="Proteomes" id="UP000315295"/>
    </source>
</evidence>
<dbReference type="GO" id="GO:0006325">
    <property type="term" value="P:chromatin organization"/>
    <property type="evidence" value="ECO:0007669"/>
    <property type="project" value="UniProtKB-KW"/>
</dbReference>
<accession>A0A540NS00</accession>
<evidence type="ECO:0000259" key="3">
    <source>
        <dbReference type="Pfam" id="PF00850"/>
    </source>
</evidence>
<dbReference type="Gene3D" id="3.40.800.20">
    <property type="entry name" value="Histone deacetylase domain"/>
    <property type="match status" value="1"/>
</dbReference>
<reference evidence="4 5" key="1">
    <citation type="journal article" date="2019" name="G3 (Bethesda)">
        <title>Sequencing of a Wild Apple (Malus baccata) Genome Unravels the Differences Between Cultivated and Wild Apple Species Regarding Disease Resistance and Cold Tolerance.</title>
        <authorList>
            <person name="Chen X."/>
        </authorList>
    </citation>
    <scope>NUCLEOTIDE SEQUENCE [LARGE SCALE GENOMIC DNA]</scope>
    <source>
        <strain evidence="5">cv. Shandingzi</strain>
        <tissue evidence="4">Leaves</tissue>
    </source>
</reference>
<dbReference type="InterPro" id="IPR023696">
    <property type="entry name" value="Ureohydrolase_dom_sf"/>
</dbReference>
<dbReference type="PANTHER" id="PTHR48252:SF77">
    <property type="entry name" value="HISTONE DEACETYLASE DOMAIN-CONTAINING PROTEIN"/>
    <property type="match status" value="1"/>
</dbReference>
<dbReference type="Pfam" id="PF00850">
    <property type="entry name" value="Hist_deacetyl"/>
    <property type="match status" value="1"/>
</dbReference>
<protein>
    <recommendedName>
        <fullName evidence="3">Histone deacetylase domain-containing protein</fullName>
    </recommendedName>
</protein>
<dbReference type="SUPFAM" id="SSF52768">
    <property type="entry name" value="Arginase/deacetylase"/>
    <property type="match status" value="1"/>
</dbReference>
<dbReference type="AlphaFoldDB" id="A0A540NS00"/>
<gene>
    <name evidence="4" type="ORF">C1H46_000449</name>
</gene>
<dbReference type="InterPro" id="IPR023801">
    <property type="entry name" value="His_deacetylse_dom"/>
</dbReference>
<organism evidence="4 5">
    <name type="scientific">Malus baccata</name>
    <name type="common">Siberian crab apple</name>
    <name type="synonym">Pyrus baccata</name>
    <dbReference type="NCBI Taxonomy" id="106549"/>
    <lineage>
        <taxon>Eukaryota</taxon>
        <taxon>Viridiplantae</taxon>
        <taxon>Streptophyta</taxon>
        <taxon>Embryophyta</taxon>
        <taxon>Tracheophyta</taxon>
        <taxon>Spermatophyta</taxon>
        <taxon>Magnoliopsida</taxon>
        <taxon>eudicotyledons</taxon>
        <taxon>Gunneridae</taxon>
        <taxon>Pentapetalae</taxon>
        <taxon>rosids</taxon>
        <taxon>fabids</taxon>
        <taxon>Rosales</taxon>
        <taxon>Rosaceae</taxon>
        <taxon>Amygdaloideae</taxon>
        <taxon>Maleae</taxon>
        <taxon>Malus</taxon>
    </lineage>
</organism>
<feature type="domain" description="Histone deacetylase" evidence="3">
    <location>
        <begin position="2"/>
        <end position="70"/>
    </location>
</feature>
<dbReference type="InterPro" id="IPR037138">
    <property type="entry name" value="His_deacetylse_dom_sf"/>
</dbReference>
<keyword evidence="1" id="KW-0678">Repressor</keyword>
<dbReference type="PANTHER" id="PTHR48252">
    <property type="entry name" value="HISTONE DEACETYLASE 2-RELATED"/>
    <property type="match status" value="1"/>
</dbReference>
<name>A0A540NS00_MALBA</name>
<dbReference type="EMBL" id="VIEB01000008">
    <property type="protein sequence ID" value="TQE13818.1"/>
    <property type="molecule type" value="Genomic_DNA"/>
</dbReference>
<proteinExistence type="predicted"/>